<reference evidence="3 5" key="3">
    <citation type="submission" date="2016-10" db="EMBL/GenBank/DDBJ databases">
        <authorList>
            <person name="Varghese N."/>
            <person name="Submissions S."/>
        </authorList>
    </citation>
    <scope>NUCLEOTIDE SEQUENCE [LARGE SCALE GENOMIC DNA]</scope>
    <source>
        <strain evidence="3 5">ATCC 33218</strain>
    </source>
</reference>
<dbReference type="AlphaFoldDB" id="A0A098GBN2"/>
<dbReference type="PATRIC" id="fig|451.8.peg.980"/>
<evidence type="ECO:0000313" key="3">
    <source>
        <dbReference type="EMBL" id="SCY00894.1"/>
    </source>
</evidence>
<sequence length="163" mass="17661">MAGLALVSPILIFGCALRASGGITNKLLDWLSPSSDENSLTSNFIKHLLLKTLFTILLLAPLAAGLAIIGAILMPSVFLALTFVIPYKGIEKVFSYFEQQEDEESASETDSIYAHPNSQVHEGVARDNYHSPGLRFFSNPGLLLTNGPELLEEARGLLGFGQR</sequence>
<dbReference type="EMBL" id="FMVN01000003">
    <property type="protein sequence ID" value="SCY00894.1"/>
    <property type="molecule type" value="Genomic_DNA"/>
</dbReference>
<keyword evidence="1" id="KW-0472">Membrane</keyword>
<dbReference type="EMBL" id="LN614830">
    <property type="protein sequence ID" value="CEG59382.1"/>
    <property type="molecule type" value="Genomic_DNA"/>
</dbReference>
<evidence type="ECO:0000313" key="4">
    <source>
        <dbReference type="Proteomes" id="UP000032414"/>
    </source>
</evidence>
<reference evidence="4" key="2">
    <citation type="submission" date="2014-09" db="EMBL/GenBank/DDBJ databases">
        <authorList>
            <person name="Gomez-Valero L."/>
        </authorList>
    </citation>
    <scope>NUCLEOTIDE SEQUENCE [LARGE SCALE GENOMIC DNA]</scope>
    <source>
        <strain evidence="4">ATCC33218</strain>
    </source>
</reference>
<dbReference type="HOGENOM" id="CLU_1626254_0_0_6"/>
<gene>
    <name evidence="2" type="ORF">LMI_0007</name>
    <name evidence="3" type="ORF">SAMN02982997_00592</name>
</gene>
<organism evidence="2 4">
    <name type="scientific">Legionella micdadei</name>
    <name type="common">Tatlockia micdadei</name>
    <dbReference type="NCBI Taxonomy" id="451"/>
    <lineage>
        <taxon>Bacteria</taxon>
        <taxon>Pseudomonadati</taxon>
        <taxon>Pseudomonadota</taxon>
        <taxon>Gammaproteobacteria</taxon>
        <taxon>Legionellales</taxon>
        <taxon>Legionellaceae</taxon>
        <taxon>Legionella</taxon>
    </lineage>
</organism>
<dbReference type="Proteomes" id="UP000032414">
    <property type="component" value="Chromosome I"/>
</dbReference>
<dbReference type="RefSeq" id="WP_045097981.1">
    <property type="nucleotide sequence ID" value="NZ_CP020614.1"/>
</dbReference>
<dbReference type="KEGG" id="tmc:LMI_0007"/>
<reference evidence="2" key="1">
    <citation type="submission" date="2014-09" db="EMBL/GenBank/DDBJ databases">
        <authorList>
            <person name="GOMEZ-VALERO Laura"/>
        </authorList>
    </citation>
    <scope>NUCLEOTIDE SEQUENCE</scope>
    <source>
        <strain evidence="2">ATCC33218</strain>
    </source>
</reference>
<evidence type="ECO:0000256" key="1">
    <source>
        <dbReference type="SAM" id="Phobius"/>
    </source>
</evidence>
<protein>
    <submittedName>
        <fullName evidence="2">Uncharacterized protein</fullName>
    </submittedName>
</protein>
<dbReference type="Proteomes" id="UP000182998">
    <property type="component" value="Unassembled WGS sequence"/>
</dbReference>
<proteinExistence type="predicted"/>
<evidence type="ECO:0000313" key="5">
    <source>
        <dbReference type="Proteomes" id="UP000182998"/>
    </source>
</evidence>
<keyword evidence="1" id="KW-1133">Transmembrane helix</keyword>
<keyword evidence="1" id="KW-0812">Transmembrane</keyword>
<accession>A0A098GBN2</accession>
<feature type="transmembrane region" description="Helical" evidence="1">
    <location>
        <begin position="52"/>
        <end position="85"/>
    </location>
</feature>
<keyword evidence="5" id="KW-1185">Reference proteome</keyword>
<evidence type="ECO:0000313" key="2">
    <source>
        <dbReference type="EMBL" id="CEG59382.1"/>
    </source>
</evidence>
<name>A0A098GBN2_LEGMI</name>